<dbReference type="PANTHER" id="PTHR43542">
    <property type="entry name" value="METHYLTRANSFERASE"/>
    <property type="match status" value="1"/>
</dbReference>
<dbReference type="Gene3D" id="3.40.50.150">
    <property type="entry name" value="Vaccinia Virus protein VP39"/>
    <property type="match status" value="1"/>
</dbReference>
<sequence>MPQHKSGRGTRPTTDRVRESLFNLLAARIDFAGLHVLDLYAGSGALGLEALSRGAASALFVESDAKAAAVITANIASLGVRDARVRRSAVAAVLAAGATGPADLVLADPPYEVDDAQVRNMLVMLDDMGWTVPGTVAVVERSASGPEITWPDGWSAWGARRYGDTRIEPAQRD</sequence>
<protein>
    <submittedName>
        <fullName evidence="3">16S rRNA (Guanine(966)-N(2))-methyltransferase RsmD</fullName>
    </submittedName>
</protein>
<dbReference type="SUPFAM" id="SSF53335">
    <property type="entry name" value="S-adenosyl-L-methionine-dependent methyltransferases"/>
    <property type="match status" value="1"/>
</dbReference>
<evidence type="ECO:0000313" key="3">
    <source>
        <dbReference type="EMBL" id="GJF10927.1"/>
    </source>
</evidence>
<name>A0ABQ4V9H9_9MYCO</name>
<dbReference type="CDD" id="cd02440">
    <property type="entry name" value="AdoMet_MTases"/>
    <property type="match status" value="1"/>
</dbReference>
<comment type="caution">
    <text evidence="3">The sequence shown here is derived from an EMBL/GenBank/DDBJ whole genome shotgun (WGS) entry which is preliminary data.</text>
</comment>
<dbReference type="PROSITE" id="PS00092">
    <property type="entry name" value="N6_MTASE"/>
    <property type="match status" value="1"/>
</dbReference>
<dbReference type="InterPro" id="IPR004398">
    <property type="entry name" value="RNA_MeTrfase_RsmD"/>
</dbReference>
<keyword evidence="2" id="KW-0808">Transferase</keyword>
<gene>
    <name evidence="3" type="ORF">NGTWS1702_36720</name>
</gene>
<dbReference type="EMBL" id="BPRH01003840">
    <property type="protein sequence ID" value="GJF10927.1"/>
    <property type="molecule type" value="Genomic_DNA"/>
</dbReference>
<evidence type="ECO:0000313" key="4">
    <source>
        <dbReference type="Proteomes" id="UP001060504"/>
    </source>
</evidence>
<dbReference type="InterPro" id="IPR029063">
    <property type="entry name" value="SAM-dependent_MTases_sf"/>
</dbReference>
<evidence type="ECO:0000256" key="1">
    <source>
        <dbReference type="ARBA" id="ARBA00022603"/>
    </source>
</evidence>
<organism evidence="3 4">
    <name type="scientific">Mycolicibacterium cyprinidarum</name>
    <dbReference type="NCBI Taxonomy" id="2860311"/>
    <lineage>
        <taxon>Bacteria</taxon>
        <taxon>Bacillati</taxon>
        <taxon>Actinomycetota</taxon>
        <taxon>Actinomycetes</taxon>
        <taxon>Mycobacteriales</taxon>
        <taxon>Mycobacteriaceae</taxon>
        <taxon>Mycolicibacterium</taxon>
    </lineage>
</organism>
<dbReference type="Pfam" id="PF03602">
    <property type="entry name" value="Cons_hypoth95"/>
    <property type="match status" value="1"/>
</dbReference>
<reference evidence="3 4" key="1">
    <citation type="submission" date="2021-08" db="EMBL/GenBank/DDBJ databases">
        <title>Draft genome sequence of Mycolicibacterium sp. NGTWS1702 strain.</title>
        <authorList>
            <person name="Matsumoto M."/>
            <person name="Tang B.C.C."/>
            <person name="Machida Y."/>
            <person name="Matoyama H."/>
            <person name="Kishihara T."/>
            <person name="Sato S."/>
            <person name="Kondo I."/>
            <person name="Sano M."/>
            <person name="Kato G."/>
        </authorList>
    </citation>
    <scope>NUCLEOTIDE SEQUENCE [LARGE SCALE GENOMIC DNA]</scope>
    <source>
        <strain evidence="3 4">NGTWSNA01</strain>
    </source>
</reference>
<keyword evidence="4" id="KW-1185">Reference proteome</keyword>
<dbReference type="PANTHER" id="PTHR43542:SF1">
    <property type="entry name" value="METHYLTRANSFERASE"/>
    <property type="match status" value="1"/>
</dbReference>
<dbReference type="NCBIfam" id="TIGR00095">
    <property type="entry name" value="16S rRNA (guanine(966)-N(2))-methyltransferase RsmD"/>
    <property type="match status" value="1"/>
</dbReference>
<dbReference type="InterPro" id="IPR002052">
    <property type="entry name" value="DNA_methylase_N6_adenine_CS"/>
</dbReference>
<dbReference type="Proteomes" id="UP001060504">
    <property type="component" value="Unassembled WGS sequence"/>
</dbReference>
<accession>A0ABQ4V9H9</accession>
<proteinExistence type="predicted"/>
<dbReference type="PIRSF" id="PIRSF004553">
    <property type="entry name" value="CHP00095"/>
    <property type="match status" value="1"/>
</dbReference>
<keyword evidence="1" id="KW-0489">Methyltransferase</keyword>
<evidence type="ECO:0000256" key="2">
    <source>
        <dbReference type="ARBA" id="ARBA00022679"/>
    </source>
</evidence>